<reference evidence="3" key="1">
    <citation type="journal article" date="2019" name="Plant Biotechnol. J.">
        <title>Genome sequencing of the Australian wild diploid species Gossypium australe highlights disease resistance and delayed gland morphogenesis.</title>
        <authorList>
            <person name="Cai Y."/>
            <person name="Cai X."/>
            <person name="Wang Q."/>
            <person name="Wang P."/>
            <person name="Zhang Y."/>
            <person name="Cai C."/>
            <person name="Xu Y."/>
            <person name="Wang K."/>
            <person name="Zhou Z."/>
            <person name="Wang C."/>
            <person name="Geng S."/>
            <person name="Li B."/>
            <person name="Dong Q."/>
            <person name="Hou Y."/>
            <person name="Wang H."/>
            <person name="Ai P."/>
            <person name="Liu Z."/>
            <person name="Yi F."/>
            <person name="Sun M."/>
            <person name="An G."/>
            <person name="Cheng J."/>
            <person name="Zhang Y."/>
            <person name="Shi Q."/>
            <person name="Xie Y."/>
            <person name="Shi X."/>
            <person name="Chang Y."/>
            <person name="Huang F."/>
            <person name="Chen Y."/>
            <person name="Hong S."/>
            <person name="Mi L."/>
            <person name="Sun Q."/>
            <person name="Zhang L."/>
            <person name="Zhou B."/>
            <person name="Peng R."/>
            <person name="Zhang X."/>
            <person name="Liu F."/>
        </authorList>
    </citation>
    <scope>NUCLEOTIDE SEQUENCE [LARGE SCALE GENOMIC DNA]</scope>
    <source>
        <strain evidence="3">cv. PA1801</strain>
    </source>
</reference>
<feature type="region of interest" description="Disordered" evidence="1">
    <location>
        <begin position="75"/>
        <end position="97"/>
    </location>
</feature>
<feature type="compositionally biased region" description="Basic residues" evidence="1">
    <location>
        <begin position="86"/>
        <end position="96"/>
    </location>
</feature>
<dbReference type="Proteomes" id="UP000325315">
    <property type="component" value="Unassembled WGS sequence"/>
</dbReference>
<organism evidence="2 3">
    <name type="scientific">Gossypium australe</name>
    <dbReference type="NCBI Taxonomy" id="47621"/>
    <lineage>
        <taxon>Eukaryota</taxon>
        <taxon>Viridiplantae</taxon>
        <taxon>Streptophyta</taxon>
        <taxon>Embryophyta</taxon>
        <taxon>Tracheophyta</taxon>
        <taxon>Spermatophyta</taxon>
        <taxon>Magnoliopsida</taxon>
        <taxon>eudicotyledons</taxon>
        <taxon>Gunneridae</taxon>
        <taxon>Pentapetalae</taxon>
        <taxon>rosids</taxon>
        <taxon>malvids</taxon>
        <taxon>Malvales</taxon>
        <taxon>Malvaceae</taxon>
        <taxon>Malvoideae</taxon>
        <taxon>Gossypium</taxon>
    </lineage>
</organism>
<accession>A0A5B6UW76</accession>
<protein>
    <submittedName>
        <fullName evidence="2">BEACH domain-containing lvsC</fullName>
    </submittedName>
</protein>
<dbReference type="InterPro" id="IPR036691">
    <property type="entry name" value="Endo/exonu/phosph_ase_sf"/>
</dbReference>
<comment type="caution">
    <text evidence="2">The sequence shown here is derived from an EMBL/GenBank/DDBJ whole genome shotgun (WGS) entry which is preliminary data.</text>
</comment>
<keyword evidence="3" id="KW-1185">Reference proteome</keyword>
<evidence type="ECO:0000313" key="3">
    <source>
        <dbReference type="Proteomes" id="UP000325315"/>
    </source>
</evidence>
<evidence type="ECO:0000313" key="2">
    <source>
        <dbReference type="EMBL" id="KAA3460896.1"/>
    </source>
</evidence>
<sequence length="232" mass="26767">MLGKESMEFNAFAKRRGMQCNYTGQSKEIEGQEKDRESNILYGNILGGIILARWEDGLKDQEENLILRENGVSSEENNKGEGILKTSRKSSCKRLNKNNQTESRKYECAGAKRKFFEEEDGKDCLESIDGDVMKRLKYDEVADLSVDRMEVMIGGCQWASRPNTMKNIYWNVRGLGSSRTVRRLRNLCKQHNPHMVFLMETKLDQKWRESEEVAVLIVESILRQKGLEEVCV</sequence>
<gene>
    <name evidence="2" type="ORF">EPI10_027515</name>
</gene>
<dbReference type="AlphaFoldDB" id="A0A5B6UW76"/>
<dbReference type="EMBL" id="SMMG02000009">
    <property type="protein sequence ID" value="KAA3460896.1"/>
    <property type="molecule type" value="Genomic_DNA"/>
</dbReference>
<name>A0A5B6UW76_9ROSI</name>
<evidence type="ECO:0000256" key="1">
    <source>
        <dbReference type="SAM" id="MobiDB-lite"/>
    </source>
</evidence>
<dbReference type="Gene3D" id="3.60.10.10">
    <property type="entry name" value="Endonuclease/exonuclease/phosphatase"/>
    <property type="match status" value="1"/>
</dbReference>
<proteinExistence type="predicted"/>
<dbReference type="SUPFAM" id="SSF56219">
    <property type="entry name" value="DNase I-like"/>
    <property type="match status" value="1"/>
</dbReference>
<dbReference type="OrthoDB" id="656425at2759"/>